<dbReference type="VEuPathDB" id="FungiDB:CHGG_05980"/>
<name>Q2H5T5_CHAGB</name>
<keyword evidence="2" id="KW-1185">Reference proteome</keyword>
<sequence length="157" mass="16386">MTRYSNGFVQVLDFVKVLGPALPQTTMPQCTTVPCSACPGTPVHKAEGSSALVCRPTASRVSLPSSAGVDIVRVARRLFETVVNSNSYAAALFDSSDSKTTPPMESAGFVEMGQAEKEALIHAVPLDHGGGLDDGDGDHAFFVPVHTPASSARGIDK</sequence>
<protein>
    <submittedName>
        <fullName evidence="1">Uncharacterized protein</fullName>
    </submittedName>
</protein>
<evidence type="ECO:0000313" key="2">
    <source>
        <dbReference type="Proteomes" id="UP000001056"/>
    </source>
</evidence>
<dbReference type="AlphaFoldDB" id="Q2H5T5"/>
<dbReference type="InParanoid" id="Q2H5T5"/>
<reference evidence="2" key="1">
    <citation type="journal article" date="2015" name="Genome Announc.">
        <title>Draft genome sequence of the cellulolytic fungus Chaetomium globosum.</title>
        <authorList>
            <person name="Cuomo C.A."/>
            <person name="Untereiner W.A."/>
            <person name="Ma L.-J."/>
            <person name="Grabherr M."/>
            <person name="Birren B.W."/>
        </authorList>
    </citation>
    <scope>NUCLEOTIDE SEQUENCE [LARGE SCALE GENOMIC DNA]</scope>
    <source>
        <strain evidence="2">ATCC 6205 / CBS 148.51 / DSM 1962 / NBRC 6347 / NRRL 1970</strain>
    </source>
</reference>
<organism evidence="1 2">
    <name type="scientific">Chaetomium globosum (strain ATCC 6205 / CBS 148.51 / DSM 1962 / NBRC 6347 / NRRL 1970)</name>
    <name type="common">Soil fungus</name>
    <dbReference type="NCBI Taxonomy" id="306901"/>
    <lineage>
        <taxon>Eukaryota</taxon>
        <taxon>Fungi</taxon>
        <taxon>Dikarya</taxon>
        <taxon>Ascomycota</taxon>
        <taxon>Pezizomycotina</taxon>
        <taxon>Sordariomycetes</taxon>
        <taxon>Sordariomycetidae</taxon>
        <taxon>Sordariales</taxon>
        <taxon>Chaetomiaceae</taxon>
        <taxon>Chaetomium</taxon>
    </lineage>
</organism>
<accession>Q2H5T5</accession>
<dbReference type="RefSeq" id="XP_001222075.1">
    <property type="nucleotide sequence ID" value="XM_001222074.1"/>
</dbReference>
<proteinExistence type="predicted"/>
<dbReference type="EMBL" id="CH408031">
    <property type="protein sequence ID" value="EAQ89361.1"/>
    <property type="molecule type" value="Genomic_DNA"/>
</dbReference>
<dbReference type="HOGENOM" id="CLU_1677664_0_0_1"/>
<dbReference type="Proteomes" id="UP000001056">
    <property type="component" value="Unassembled WGS sequence"/>
</dbReference>
<evidence type="ECO:0000313" key="1">
    <source>
        <dbReference type="EMBL" id="EAQ89361.1"/>
    </source>
</evidence>
<dbReference type="GeneID" id="4391399"/>
<gene>
    <name evidence="1" type="ORF">CHGG_05980</name>
</gene>